<accession>A0A1G2P1E3</accession>
<comment type="catalytic activity">
    <reaction evidence="7 8">
        <text>dTMP + ATP = dTDP + ADP</text>
        <dbReference type="Rhea" id="RHEA:13517"/>
        <dbReference type="ChEBI" id="CHEBI:30616"/>
        <dbReference type="ChEBI" id="CHEBI:58369"/>
        <dbReference type="ChEBI" id="CHEBI:63528"/>
        <dbReference type="ChEBI" id="CHEBI:456216"/>
        <dbReference type="EC" id="2.7.4.9"/>
    </reaction>
</comment>
<evidence type="ECO:0000313" key="10">
    <source>
        <dbReference type="EMBL" id="OHA41432.1"/>
    </source>
</evidence>
<dbReference type="PANTHER" id="PTHR10344">
    <property type="entry name" value="THYMIDYLATE KINASE"/>
    <property type="match status" value="1"/>
</dbReference>
<comment type="caution">
    <text evidence="10">The sequence shown here is derived from an EMBL/GenBank/DDBJ whole genome shotgun (WGS) entry which is preliminary data.</text>
</comment>
<evidence type="ECO:0000256" key="4">
    <source>
        <dbReference type="ARBA" id="ARBA00022741"/>
    </source>
</evidence>
<comment type="function">
    <text evidence="8">Phosphorylation of dTMP to form dTDP in both de novo and salvage pathways of dTTP synthesis.</text>
</comment>
<protein>
    <recommendedName>
        <fullName evidence="8">Thymidylate kinase</fullName>
        <ecNumber evidence="8">2.7.4.9</ecNumber>
    </recommendedName>
    <alternativeName>
        <fullName evidence="8">dTMP kinase</fullName>
    </alternativeName>
</protein>
<dbReference type="GO" id="GO:0006235">
    <property type="term" value="P:dTTP biosynthetic process"/>
    <property type="evidence" value="ECO:0007669"/>
    <property type="project" value="UniProtKB-UniRule"/>
</dbReference>
<dbReference type="GO" id="GO:0005524">
    <property type="term" value="F:ATP binding"/>
    <property type="evidence" value="ECO:0007669"/>
    <property type="project" value="UniProtKB-UniRule"/>
</dbReference>
<organism evidence="10 11">
    <name type="scientific">Candidatus Taylorbacteria bacterium RIFCSPLOWO2_12_FULL_43_20</name>
    <dbReference type="NCBI Taxonomy" id="1802332"/>
    <lineage>
        <taxon>Bacteria</taxon>
        <taxon>Candidatus Tayloriibacteriota</taxon>
    </lineage>
</organism>
<proteinExistence type="inferred from homology"/>
<dbReference type="PANTHER" id="PTHR10344:SF4">
    <property type="entry name" value="UMP-CMP KINASE 2, MITOCHONDRIAL"/>
    <property type="match status" value="1"/>
</dbReference>
<dbReference type="InterPro" id="IPR027417">
    <property type="entry name" value="P-loop_NTPase"/>
</dbReference>
<keyword evidence="6 8" id="KW-0067">ATP-binding</keyword>
<evidence type="ECO:0000256" key="1">
    <source>
        <dbReference type="ARBA" id="ARBA00009776"/>
    </source>
</evidence>
<evidence type="ECO:0000256" key="7">
    <source>
        <dbReference type="ARBA" id="ARBA00048743"/>
    </source>
</evidence>
<dbReference type="GO" id="GO:0004798">
    <property type="term" value="F:dTMP kinase activity"/>
    <property type="evidence" value="ECO:0007669"/>
    <property type="project" value="UniProtKB-UniRule"/>
</dbReference>
<dbReference type="SUPFAM" id="SSF52540">
    <property type="entry name" value="P-loop containing nucleoside triphosphate hydrolases"/>
    <property type="match status" value="1"/>
</dbReference>
<keyword evidence="5 8" id="KW-0418">Kinase</keyword>
<keyword evidence="3 8" id="KW-0545">Nucleotide biosynthesis</keyword>
<dbReference type="Pfam" id="PF02223">
    <property type="entry name" value="Thymidylate_kin"/>
    <property type="match status" value="1"/>
</dbReference>
<keyword evidence="2 8" id="KW-0808">Transferase</keyword>
<dbReference type="Gene3D" id="3.40.50.300">
    <property type="entry name" value="P-loop containing nucleotide triphosphate hydrolases"/>
    <property type="match status" value="1"/>
</dbReference>
<evidence type="ECO:0000259" key="9">
    <source>
        <dbReference type="Pfam" id="PF02223"/>
    </source>
</evidence>
<evidence type="ECO:0000256" key="2">
    <source>
        <dbReference type="ARBA" id="ARBA00022679"/>
    </source>
</evidence>
<dbReference type="GO" id="GO:0006233">
    <property type="term" value="P:dTDP biosynthetic process"/>
    <property type="evidence" value="ECO:0007669"/>
    <property type="project" value="InterPro"/>
</dbReference>
<evidence type="ECO:0000313" key="11">
    <source>
        <dbReference type="Proteomes" id="UP000177269"/>
    </source>
</evidence>
<dbReference type="EMBL" id="MHSK01000033">
    <property type="protein sequence ID" value="OHA41432.1"/>
    <property type="molecule type" value="Genomic_DNA"/>
</dbReference>
<dbReference type="GO" id="GO:0006227">
    <property type="term" value="P:dUDP biosynthetic process"/>
    <property type="evidence" value="ECO:0007669"/>
    <property type="project" value="TreeGrafter"/>
</dbReference>
<dbReference type="FunFam" id="3.40.50.300:FF:002288">
    <property type="entry name" value="Probable thymidylate kinase"/>
    <property type="match status" value="1"/>
</dbReference>
<evidence type="ECO:0000256" key="6">
    <source>
        <dbReference type="ARBA" id="ARBA00022840"/>
    </source>
</evidence>
<comment type="similarity">
    <text evidence="1 8">Belongs to the thymidylate kinase family.</text>
</comment>
<name>A0A1G2P1E3_9BACT</name>
<dbReference type="GO" id="GO:0005829">
    <property type="term" value="C:cytosol"/>
    <property type="evidence" value="ECO:0007669"/>
    <property type="project" value="TreeGrafter"/>
</dbReference>
<keyword evidence="4 8" id="KW-0547">Nucleotide-binding</keyword>
<evidence type="ECO:0000256" key="8">
    <source>
        <dbReference type="HAMAP-Rule" id="MF_00165"/>
    </source>
</evidence>
<dbReference type="AlphaFoldDB" id="A0A1G2P1E3"/>
<reference evidence="10 11" key="1">
    <citation type="journal article" date="2016" name="Nat. Commun.">
        <title>Thousands of microbial genomes shed light on interconnected biogeochemical processes in an aquifer system.</title>
        <authorList>
            <person name="Anantharaman K."/>
            <person name="Brown C.T."/>
            <person name="Hug L.A."/>
            <person name="Sharon I."/>
            <person name="Castelle C.J."/>
            <person name="Probst A.J."/>
            <person name="Thomas B.C."/>
            <person name="Singh A."/>
            <person name="Wilkins M.J."/>
            <person name="Karaoz U."/>
            <person name="Brodie E.L."/>
            <person name="Williams K.H."/>
            <person name="Hubbard S.S."/>
            <person name="Banfield J.F."/>
        </authorList>
    </citation>
    <scope>NUCLEOTIDE SEQUENCE [LARGE SCALE GENOMIC DNA]</scope>
</reference>
<comment type="caution">
    <text evidence="8">Lacks conserved residue(s) required for the propagation of feature annotation.</text>
</comment>
<dbReference type="CDD" id="cd01672">
    <property type="entry name" value="TMPK"/>
    <property type="match status" value="1"/>
</dbReference>
<feature type="domain" description="Thymidylate kinase-like" evidence="9">
    <location>
        <begin position="9"/>
        <end position="203"/>
    </location>
</feature>
<gene>
    <name evidence="8" type="primary">tmk</name>
    <name evidence="10" type="ORF">A3G52_03640</name>
</gene>
<dbReference type="EC" id="2.7.4.9" evidence="8"/>
<dbReference type="InterPro" id="IPR018094">
    <property type="entry name" value="Thymidylate_kinase"/>
</dbReference>
<dbReference type="HAMAP" id="MF_00165">
    <property type="entry name" value="Thymidylate_kinase"/>
    <property type="match status" value="1"/>
</dbReference>
<sequence length="224" mass="25635">MKKGRLIVIEGTDGSGKATQMKILENKLKKNGHKVKTADFPQYGKPSSYFAEKYLRGEYGTASDVGPYAGSMFYALDRYDKSFEMRKWLEEGYIVICNRYVSANMGHQAGKIKSRKERERFLEWLSDLEYKIFSIPKPDMTLLLFMPPVLAQGLVDGKAPREYISGKKRDIHEADIDHLNKASEAYLAVAKKYKWKILECTKNGSLLPREEIHEKILKAISSII</sequence>
<evidence type="ECO:0000256" key="5">
    <source>
        <dbReference type="ARBA" id="ARBA00022777"/>
    </source>
</evidence>
<dbReference type="InterPro" id="IPR039430">
    <property type="entry name" value="Thymidylate_kin-like_dom"/>
</dbReference>
<dbReference type="Proteomes" id="UP000177269">
    <property type="component" value="Unassembled WGS sequence"/>
</dbReference>
<evidence type="ECO:0000256" key="3">
    <source>
        <dbReference type="ARBA" id="ARBA00022727"/>
    </source>
</evidence>